<keyword evidence="1" id="KW-1133">Transmembrane helix</keyword>
<gene>
    <name evidence="2" type="ORF">CDAR_199641</name>
</gene>
<proteinExistence type="predicted"/>
<feature type="transmembrane region" description="Helical" evidence="1">
    <location>
        <begin position="67"/>
        <end position="88"/>
    </location>
</feature>
<reference evidence="2 3" key="1">
    <citation type="submission" date="2021-06" db="EMBL/GenBank/DDBJ databases">
        <title>Caerostris darwini draft genome.</title>
        <authorList>
            <person name="Kono N."/>
            <person name="Arakawa K."/>
        </authorList>
    </citation>
    <scope>NUCLEOTIDE SEQUENCE [LARGE SCALE GENOMIC DNA]</scope>
</reference>
<comment type="caution">
    <text evidence="2">The sequence shown here is derived from an EMBL/GenBank/DDBJ whole genome shotgun (WGS) entry which is preliminary data.</text>
</comment>
<dbReference type="EMBL" id="BPLQ01012450">
    <property type="protein sequence ID" value="GIY65541.1"/>
    <property type="molecule type" value="Genomic_DNA"/>
</dbReference>
<evidence type="ECO:0000256" key="1">
    <source>
        <dbReference type="SAM" id="Phobius"/>
    </source>
</evidence>
<sequence>MENYISERKASPYNFEACLERKQQNHVNTVQSNVFVRSHFSISYLTSMTLYRPLKAEFVPSLTLQEIQTLLIVAMISFSSSLLLLFSFDFRIDSI</sequence>
<keyword evidence="1" id="KW-0812">Transmembrane</keyword>
<organism evidence="2 3">
    <name type="scientific">Caerostris darwini</name>
    <dbReference type="NCBI Taxonomy" id="1538125"/>
    <lineage>
        <taxon>Eukaryota</taxon>
        <taxon>Metazoa</taxon>
        <taxon>Ecdysozoa</taxon>
        <taxon>Arthropoda</taxon>
        <taxon>Chelicerata</taxon>
        <taxon>Arachnida</taxon>
        <taxon>Araneae</taxon>
        <taxon>Araneomorphae</taxon>
        <taxon>Entelegynae</taxon>
        <taxon>Araneoidea</taxon>
        <taxon>Araneidae</taxon>
        <taxon>Caerostris</taxon>
    </lineage>
</organism>
<dbReference type="Proteomes" id="UP001054837">
    <property type="component" value="Unassembled WGS sequence"/>
</dbReference>
<evidence type="ECO:0000313" key="2">
    <source>
        <dbReference type="EMBL" id="GIY65541.1"/>
    </source>
</evidence>
<name>A0AAV4V5H1_9ARAC</name>
<accession>A0AAV4V5H1</accession>
<keyword evidence="3" id="KW-1185">Reference proteome</keyword>
<keyword evidence="1" id="KW-0472">Membrane</keyword>
<dbReference type="AlphaFoldDB" id="A0AAV4V5H1"/>
<protein>
    <submittedName>
        <fullName evidence="2">Uncharacterized protein</fullName>
    </submittedName>
</protein>
<evidence type="ECO:0000313" key="3">
    <source>
        <dbReference type="Proteomes" id="UP001054837"/>
    </source>
</evidence>